<feature type="transmembrane region" description="Helical" evidence="2">
    <location>
        <begin position="35"/>
        <end position="62"/>
    </location>
</feature>
<reference evidence="3 4" key="1">
    <citation type="submission" date="2020-08" db="EMBL/GenBank/DDBJ databases">
        <title>Sequencing the genomes of 1000 actinobacteria strains.</title>
        <authorList>
            <person name="Klenk H.-P."/>
        </authorList>
    </citation>
    <scope>NUCLEOTIDE SEQUENCE [LARGE SCALE GENOMIC DNA]</scope>
    <source>
        <strain evidence="3 4">DSM 20146</strain>
    </source>
</reference>
<keyword evidence="2" id="KW-1133">Transmembrane helix</keyword>
<feature type="transmembrane region" description="Helical" evidence="2">
    <location>
        <begin position="71"/>
        <end position="104"/>
    </location>
</feature>
<feature type="region of interest" description="Disordered" evidence="1">
    <location>
        <begin position="1"/>
        <end position="22"/>
    </location>
</feature>
<dbReference type="EMBL" id="JACHVP010000001">
    <property type="protein sequence ID" value="MBB2965896.1"/>
    <property type="molecule type" value="Genomic_DNA"/>
</dbReference>
<protein>
    <recommendedName>
        <fullName evidence="5">DUF4190 domain-containing protein</fullName>
    </recommendedName>
</protein>
<keyword evidence="4" id="KW-1185">Reference proteome</keyword>
<name>A0A7W4UUK6_LEIAQ</name>
<evidence type="ECO:0008006" key="5">
    <source>
        <dbReference type="Google" id="ProtNLM"/>
    </source>
</evidence>
<evidence type="ECO:0000256" key="1">
    <source>
        <dbReference type="SAM" id="MobiDB-lite"/>
    </source>
</evidence>
<evidence type="ECO:0000313" key="3">
    <source>
        <dbReference type="EMBL" id="MBB2965896.1"/>
    </source>
</evidence>
<accession>A0A7W4UUK6</accession>
<evidence type="ECO:0000313" key="4">
    <source>
        <dbReference type="Proteomes" id="UP000538196"/>
    </source>
</evidence>
<proteinExistence type="predicted"/>
<feature type="compositionally biased region" description="Polar residues" evidence="1">
    <location>
        <begin position="1"/>
        <end position="11"/>
    </location>
</feature>
<dbReference type="RefSeq" id="WP_021763394.1">
    <property type="nucleotide sequence ID" value="NZ_JACHVP010000001.1"/>
</dbReference>
<gene>
    <name evidence="3" type="ORF">FHX33_000628</name>
</gene>
<comment type="caution">
    <text evidence="3">The sequence shown here is derived from an EMBL/GenBank/DDBJ whole genome shotgun (WGS) entry which is preliminary data.</text>
</comment>
<evidence type="ECO:0000256" key="2">
    <source>
        <dbReference type="SAM" id="Phobius"/>
    </source>
</evidence>
<keyword evidence="2" id="KW-0472">Membrane</keyword>
<keyword evidence="2" id="KW-0812">Transmembrane</keyword>
<organism evidence="3 4">
    <name type="scientific">Leifsonia aquatica</name>
    <name type="common">Corynebacterium aquaticum</name>
    <dbReference type="NCBI Taxonomy" id="144185"/>
    <lineage>
        <taxon>Bacteria</taxon>
        <taxon>Bacillati</taxon>
        <taxon>Actinomycetota</taxon>
        <taxon>Actinomycetes</taxon>
        <taxon>Micrococcales</taxon>
        <taxon>Microbacteriaceae</taxon>
        <taxon>Leifsonia</taxon>
    </lineage>
</organism>
<dbReference type="Proteomes" id="UP000538196">
    <property type="component" value="Unassembled WGS sequence"/>
</dbReference>
<sequence>MTSTDTQSPSSPHAYPQTAAPTNSADYRTLSVTSFVLGLASIVFGWTFVAPIAGLVVGIIALGREPLGRTFAVWGIVLNALMLFGVLLGLVLALAGIGLGLTFLPFAFL</sequence>
<dbReference type="AlphaFoldDB" id="A0A7W4UUK6"/>